<proteinExistence type="predicted"/>
<reference evidence="1 2" key="1">
    <citation type="submission" date="2021-04" db="EMBL/GenBank/DDBJ databases">
        <authorList>
            <person name="Bliznina A."/>
        </authorList>
    </citation>
    <scope>NUCLEOTIDE SEQUENCE [LARGE SCALE GENOMIC DNA]</scope>
</reference>
<protein>
    <submittedName>
        <fullName evidence="1">Oidioi.mRNA.OKI2018_I69.chr2.g4066.t1.cds</fullName>
    </submittedName>
</protein>
<dbReference type="Proteomes" id="UP001158576">
    <property type="component" value="Chromosome 2"/>
</dbReference>
<name>A0ABN7T0E5_OIKDI</name>
<gene>
    <name evidence="1" type="ORF">OKIOD_LOCUS12831</name>
</gene>
<keyword evidence="2" id="KW-1185">Reference proteome</keyword>
<sequence length="151" mass="16914">MFIFGGYSDPKKIAKITNCAIKEIGKRLTYSFVSTAGSLVTLEEVVEETILCNANEDPLKCESFDGQFLRQVSNTKIQHNSGCMARYHGQALIIGGQQTNTVEILEFSPYNIEKFRLLQDGGNVTDNEVIYSDFRLDAPIVFEAEIDFCLN</sequence>
<evidence type="ECO:0000313" key="1">
    <source>
        <dbReference type="EMBL" id="CAG5109546.1"/>
    </source>
</evidence>
<evidence type="ECO:0000313" key="2">
    <source>
        <dbReference type="Proteomes" id="UP001158576"/>
    </source>
</evidence>
<organism evidence="1 2">
    <name type="scientific">Oikopleura dioica</name>
    <name type="common">Tunicate</name>
    <dbReference type="NCBI Taxonomy" id="34765"/>
    <lineage>
        <taxon>Eukaryota</taxon>
        <taxon>Metazoa</taxon>
        <taxon>Chordata</taxon>
        <taxon>Tunicata</taxon>
        <taxon>Appendicularia</taxon>
        <taxon>Copelata</taxon>
        <taxon>Oikopleuridae</taxon>
        <taxon>Oikopleura</taxon>
    </lineage>
</organism>
<dbReference type="EMBL" id="OU015567">
    <property type="protein sequence ID" value="CAG5109546.1"/>
    <property type="molecule type" value="Genomic_DNA"/>
</dbReference>
<accession>A0ABN7T0E5</accession>